<proteinExistence type="predicted"/>
<protein>
    <submittedName>
        <fullName evidence="1">Uncharacterized protein</fullName>
    </submittedName>
</protein>
<organism evidence="1 2">
    <name type="scientific">Tuber magnatum</name>
    <name type="common">white Piedmont truffle</name>
    <dbReference type="NCBI Taxonomy" id="42249"/>
    <lineage>
        <taxon>Eukaryota</taxon>
        <taxon>Fungi</taxon>
        <taxon>Dikarya</taxon>
        <taxon>Ascomycota</taxon>
        <taxon>Pezizomycotina</taxon>
        <taxon>Pezizomycetes</taxon>
        <taxon>Pezizales</taxon>
        <taxon>Tuberaceae</taxon>
        <taxon>Tuber</taxon>
    </lineage>
</organism>
<keyword evidence="2" id="KW-1185">Reference proteome</keyword>
<comment type="caution">
    <text evidence="1">The sequence shown here is derived from an EMBL/GenBank/DDBJ whole genome shotgun (WGS) entry which is preliminary data.</text>
</comment>
<evidence type="ECO:0000313" key="2">
    <source>
        <dbReference type="Proteomes" id="UP000246991"/>
    </source>
</evidence>
<gene>
    <name evidence="1" type="ORF">C7212DRAFT_349094</name>
</gene>
<reference evidence="1 2" key="1">
    <citation type="submission" date="2018-03" db="EMBL/GenBank/DDBJ databases">
        <title>Genomes of Pezizomycetes fungi and the evolution of truffles.</title>
        <authorList>
            <person name="Murat C."/>
            <person name="Payen T."/>
            <person name="Noel B."/>
            <person name="Kuo A."/>
            <person name="Martin F.M."/>
        </authorList>
    </citation>
    <scope>NUCLEOTIDE SEQUENCE [LARGE SCALE GENOMIC DNA]</scope>
    <source>
        <strain evidence="1">091103-1</strain>
    </source>
</reference>
<accession>A0A317SIW2</accession>
<dbReference type="Proteomes" id="UP000246991">
    <property type="component" value="Unassembled WGS sequence"/>
</dbReference>
<name>A0A317SIW2_9PEZI</name>
<dbReference type="EMBL" id="PYWC01000081">
    <property type="protein sequence ID" value="PWW73376.1"/>
    <property type="molecule type" value="Genomic_DNA"/>
</dbReference>
<sequence>MPKPLSNFPRGMSTMYRVCLTRWHQINDTFNNPVNTRKFLYELTQSANLDGLYDGVLENLVNTVCDFKEALLVDLGIQNETFPALLNGAGYGPLGGAETRGGSLPKSSLPKFALLSLTTGQ</sequence>
<dbReference type="AlphaFoldDB" id="A0A317SIW2"/>
<evidence type="ECO:0000313" key="1">
    <source>
        <dbReference type="EMBL" id="PWW73376.1"/>
    </source>
</evidence>